<comment type="function">
    <text evidence="1">Catalyzes the epimerization of the S- and R-forms of NAD(P)HX, a damaged form of NAD(P)H that is a result of enzymatic or heat-dependent hydration. This is a prerequisite for the S-specific NAD(P)H-hydrate dehydratase to allow the repair of both epimers of NAD(P)HX.</text>
</comment>
<keyword evidence="1" id="KW-0547">Nucleotide-binding</keyword>
<dbReference type="GO" id="GO:0046872">
    <property type="term" value="F:metal ion binding"/>
    <property type="evidence" value="ECO:0007669"/>
    <property type="project" value="UniProtKB-KW"/>
</dbReference>
<dbReference type="AlphaFoldDB" id="A0A852YJN7"/>
<feature type="binding site" evidence="1">
    <location>
        <position position="187"/>
    </location>
    <ligand>
        <name>(6S)-NADPHX</name>
        <dbReference type="ChEBI" id="CHEBI:64076"/>
    </ligand>
</feature>
<keyword evidence="1" id="KW-0630">Potassium</keyword>
<evidence type="ECO:0000313" key="4">
    <source>
        <dbReference type="Proteomes" id="UP000553888"/>
    </source>
</evidence>
<keyword evidence="4" id="KW-1185">Reference proteome</keyword>
<evidence type="ECO:0000256" key="1">
    <source>
        <dbReference type="HAMAP-Rule" id="MF_01966"/>
    </source>
</evidence>
<comment type="similarity">
    <text evidence="1">Belongs to the NnrE/AIBP family.</text>
</comment>
<dbReference type="EMBL" id="JACBZY010000001">
    <property type="protein sequence ID" value="NYH00168.1"/>
    <property type="molecule type" value="Genomic_DNA"/>
</dbReference>
<keyword evidence="1" id="KW-0521">NADP</keyword>
<dbReference type="GO" id="GO:0052856">
    <property type="term" value="F:NAD(P)HX epimerase activity"/>
    <property type="evidence" value="ECO:0007669"/>
    <property type="project" value="UniProtKB-UniRule"/>
</dbReference>
<keyword evidence="1" id="KW-0520">NAD</keyword>
<feature type="domain" description="YjeF N-terminal" evidence="2">
    <location>
        <begin position="35"/>
        <end position="246"/>
    </location>
</feature>
<organism evidence="3 4">
    <name type="scientific">Schumannella luteola</name>
    <dbReference type="NCBI Taxonomy" id="472059"/>
    <lineage>
        <taxon>Bacteria</taxon>
        <taxon>Bacillati</taxon>
        <taxon>Actinomycetota</taxon>
        <taxon>Actinomycetes</taxon>
        <taxon>Micrococcales</taxon>
        <taxon>Microbacteriaceae</taxon>
        <taxon>Schumannella</taxon>
    </lineage>
</organism>
<comment type="catalytic activity">
    <reaction evidence="1">
        <text>(6R)-NADHX = (6S)-NADHX</text>
        <dbReference type="Rhea" id="RHEA:32215"/>
        <dbReference type="ChEBI" id="CHEBI:64074"/>
        <dbReference type="ChEBI" id="CHEBI:64075"/>
        <dbReference type="EC" id="5.1.99.6"/>
    </reaction>
</comment>
<dbReference type="PROSITE" id="PS51385">
    <property type="entry name" value="YJEF_N"/>
    <property type="match status" value="1"/>
</dbReference>
<accession>A0A852YJN7</accession>
<feature type="binding site" evidence="1">
    <location>
        <position position="146"/>
    </location>
    <ligand>
        <name>K(+)</name>
        <dbReference type="ChEBI" id="CHEBI:29103"/>
    </ligand>
</feature>
<comment type="catalytic activity">
    <reaction evidence="1">
        <text>(6R)-NADPHX = (6S)-NADPHX</text>
        <dbReference type="Rhea" id="RHEA:32227"/>
        <dbReference type="ChEBI" id="CHEBI:64076"/>
        <dbReference type="ChEBI" id="CHEBI:64077"/>
        <dbReference type="EC" id="5.1.99.6"/>
    </reaction>
</comment>
<proteinExistence type="inferred from homology"/>
<dbReference type="InterPro" id="IPR036652">
    <property type="entry name" value="YjeF_N_dom_sf"/>
</dbReference>
<dbReference type="GO" id="GO:0000166">
    <property type="term" value="F:nucleotide binding"/>
    <property type="evidence" value="ECO:0007669"/>
    <property type="project" value="UniProtKB-KW"/>
</dbReference>
<feature type="binding site" evidence="1">
    <location>
        <position position="190"/>
    </location>
    <ligand>
        <name>K(+)</name>
        <dbReference type="ChEBI" id="CHEBI:29103"/>
    </ligand>
</feature>
<dbReference type="InterPro" id="IPR004443">
    <property type="entry name" value="YjeF_N_dom"/>
</dbReference>
<keyword evidence="1" id="KW-0413">Isomerase</keyword>
<keyword evidence="3" id="KW-0808">Transferase</keyword>
<dbReference type="EC" id="5.1.99.6" evidence="1"/>
<protein>
    <recommendedName>
        <fullName evidence="1">NAD(P)H-hydrate epimerase</fullName>
        <ecNumber evidence="1">5.1.99.6</ecNumber>
    </recommendedName>
    <alternativeName>
        <fullName evidence="1">NAD(P)HX epimerase</fullName>
    </alternativeName>
</protein>
<evidence type="ECO:0000259" key="2">
    <source>
        <dbReference type="PROSITE" id="PS51385"/>
    </source>
</evidence>
<reference evidence="3 4" key="1">
    <citation type="submission" date="2020-07" db="EMBL/GenBank/DDBJ databases">
        <title>Sequencing the genomes of 1000 actinobacteria strains.</title>
        <authorList>
            <person name="Klenk H.-P."/>
        </authorList>
    </citation>
    <scope>NUCLEOTIDE SEQUENCE [LARGE SCALE GENOMIC DNA]</scope>
    <source>
        <strain evidence="3 4">DSM 23141</strain>
    </source>
</reference>
<evidence type="ECO:0000313" key="3">
    <source>
        <dbReference type="EMBL" id="NYH00168.1"/>
    </source>
</evidence>
<dbReference type="GO" id="GO:0016301">
    <property type="term" value="F:kinase activity"/>
    <property type="evidence" value="ECO:0007669"/>
    <property type="project" value="UniProtKB-KW"/>
</dbReference>
<comment type="caution">
    <text evidence="3">The sequence shown here is derived from an EMBL/GenBank/DDBJ whole genome shotgun (WGS) entry which is preliminary data.</text>
</comment>
<dbReference type="Pfam" id="PF03853">
    <property type="entry name" value="YjeF_N"/>
    <property type="match status" value="1"/>
</dbReference>
<keyword evidence="3" id="KW-0418">Kinase</keyword>
<dbReference type="SUPFAM" id="SSF64153">
    <property type="entry name" value="YjeF N-terminal domain-like"/>
    <property type="match status" value="1"/>
</dbReference>
<comment type="cofactor">
    <cofactor evidence="1">
        <name>K(+)</name>
        <dbReference type="ChEBI" id="CHEBI:29103"/>
    </cofactor>
    <text evidence="1">Binds 1 potassium ion per subunit.</text>
</comment>
<feature type="binding site" evidence="1">
    <location>
        <begin position="80"/>
        <end position="84"/>
    </location>
    <ligand>
        <name>(6S)-NADPHX</name>
        <dbReference type="ChEBI" id="CHEBI:64076"/>
    </ligand>
</feature>
<feature type="binding site" evidence="1">
    <location>
        <position position="81"/>
    </location>
    <ligand>
        <name>K(+)</name>
        <dbReference type="ChEBI" id="CHEBI:29103"/>
    </ligand>
</feature>
<gene>
    <name evidence="1" type="primary">nnrE</name>
    <name evidence="3" type="ORF">BJ979_002793</name>
</gene>
<comment type="caution">
    <text evidence="1">Lacks conserved residue(s) required for the propagation of feature annotation.</text>
</comment>
<name>A0A852YJN7_9MICO</name>
<dbReference type="Proteomes" id="UP000553888">
    <property type="component" value="Unassembled WGS sequence"/>
</dbReference>
<dbReference type="RefSeq" id="WP_343046717.1">
    <property type="nucleotide sequence ID" value="NZ_JACBZY010000001.1"/>
</dbReference>
<keyword evidence="1" id="KW-0479">Metal-binding</keyword>
<dbReference type="Gene3D" id="3.40.50.10260">
    <property type="entry name" value="YjeF N-terminal domain"/>
    <property type="match status" value="1"/>
</dbReference>
<dbReference type="HAMAP" id="MF_01966">
    <property type="entry name" value="NADHX_epimerase"/>
    <property type="match status" value="1"/>
</dbReference>
<sequence length="253" mass="24963">MTSSGASSSGASSSGASAADAAVPSIRDGWSAEQIRAAERPLLDAGVPLMRQAASALAAVVRDELSEPGGRVVLLAGSGNNGGDGLFAAAELCRDGVPVTIVPTGSRLHEAGLTAAVEAGAELDRAAAAHPARFVDSLGPAALIVDAMVGIGASEPGLRGAAHALATALLPRVTERDAQRLRVVAVDVPSGIGVDDGTAPDDGVLLPATVTVTFGAMKAGLLRSPAAALAGSVRLVDLGLSPHLSGDPLVRAR</sequence>
<feature type="binding site" evidence="1">
    <location>
        <begin position="150"/>
        <end position="156"/>
    </location>
    <ligand>
        <name>(6S)-NADPHX</name>
        <dbReference type="ChEBI" id="CHEBI:64076"/>
    </ligand>
</feature>